<dbReference type="RefSeq" id="WP_268078528.1">
    <property type="nucleotide sequence ID" value="NZ_CP106885.1"/>
</dbReference>
<evidence type="ECO:0000313" key="3">
    <source>
        <dbReference type="Proteomes" id="UP001214170"/>
    </source>
</evidence>
<gene>
    <name evidence="2" type="ORF">P8T11_02285</name>
</gene>
<accession>A0ABY8GV29</accession>
<protein>
    <submittedName>
        <fullName evidence="2">Uncharacterized protein</fullName>
    </submittedName>
</protein>
<keyword evidence="3" id="KW-1185">Reference proteome</keyword>
<sequence length="357" mass="39385">MSPLPVLARLCLVGLLAPSLAFALPPPDPELIAKSKAAAERTRENRDSGLAEFVQEGMALLVIPTLNLDDGPKRDFDDRATREKFLRQQSMLTRWNHKTDHGLAITVGHGAHKLDILDTGPLFQTAHGRMTYQVIPVWPGEYQLDRITYHVPNTTIPRMTWHPDTTALLQKIGMSTMRYRDDDVFKKTGPWPQPKNPTDDGLGEGCQVVLRLGGGCDEAAREFRWQRSAELAVTEGTAELDSAAGLDVDLTFEPIASIKLEAGEVVLTDGFVPMEGQPVLIKQMCEPGGDQVRCAMQSITVERLSTSVQDFRQAPSAASFNMPKLNGVLDKLVYRAPTLHMKPVDKASPNVMRAEPK</sequence>
<feature type="chain" id="PRO_5046880886" evidence="1">
    <location>
        <begin position="24"/>
        <end position="357"/>
    </location>
</feature>
<feature type="signal peptide" evidence="1">
    <location>
        <begin position="1"/>
        <end position="23"/>
    </location>
</feature>
<reference evidence="2 3" key="1">
    <citation type="submission" date="2023-03" db="EMBL/GenBank/DDBJ databases">
        <title>Achromobacter spanius LIG8.</title>
        <authorList>
            <person name="Shrestha S."/>
        </authorList>
    </citation>
    <scope>NUCLEOTIDE SEQUENCE [LARGE SCALE GENOMIC DNA]</scope>
    <source>
        <strain evidence="2 3">LIG8</strain>
    </source>
</reference>
<organism evidence="2 3">
    <name type="scientific">Achromobacter spanius</name>
    <dbReference type="NCBI Taxonomy" id="217203"/>
    <lineage>
        <taxon>Bacteria</taxon>
        <taxon>Pseudomonadati</taxon>
        <taxon>Pseudomonadota</taxon>
        <taxon>Betaproteobacteria</taxon>
        <taxon>Burkholderiales</taxon>
        <taxon>Alcaligenaceae</taxon>
        <taxon>Achromobacter</taxon>
    </lineage>
</organism>
<name>A0ABY8GV29_9BURK</name>
<evidence type="ECO:0000313" key="2">
    <source>
        <dbReference type="EMBL" id="WFP08728.1"/>
    </source>
</evidence>
<evidence type="ECO:0000256" key="1">
    <source>
        <dbReference type="SAM" id="SignalP"/>
    </source>
</evidence>
<proteinExistence type="predicted"/>
<dbReference type="EMBL" id="CP121261">
    <property type="protein sequence ID" value="WFP08728.1"/>
    <property type="molecule type" value="Genomic_DNA"/>
</dbReference>
<dbReference type="Proteomes" id="UP001214170">
    <property type="component" value="Chromosome"/>
</dbReference>
<keyword evidence="1" id="KW-0732">Signal</keyword>